<keyword evidence="1" id="KW-0472">Membrane</keyword>
<feature type="transmembrane region" description="Helical" evidence="1">
    <location>
        <begin position="6"/>
        <end position="27"/>
    </location>
</feature>
<keyword evidence="1" id="KW-0812">Transmembrane</keyword>
<keyword evidence="1" id="KW-1133">Transmembrane helix</keyword>
<dbReference type="NCBIfam" id="TIGR04518">
    <property type="entry name" value="ECF_S_folT_fam"/>
    <property type="match status" value="1"/>
</dbReference>
<comment type="caution">
    <text evidence="2">The sequence shown here is derived from an EMBL/GenBank/DDBJ whole genome shotgun (WGS) entry which is preliminary data.</text>
</comment>
<evidence type="ECO:0000313" key="3">
    <source>
        <dbReference type="Proteomes" id="UP000746471"/>
    </source>
</evidence>
<gene>
    <name evidence="2" type="ORF">KHM83_09895</name>
</gene>
<dbReference type="Gene3D" id="1.10.1760.20">
    <property type="match status" value="1"/>
</dbReference>
<feature type="transmembrane region" description="Helical" evidence="1">
    <location>
        <begin position="39"/>
        <end position="62"/>
    </location>
</feature>
<proteinExistence type="predicted"/>
<organism evidence="2 3">
    <name type="scientific">Fusibacter paucivorans</name>
    <dbReference type="NCBI Taxonomy" id="76009"/>
    <lineage>
        <taxon>Bacteria</taxon>
        <taxon>Bacillati</taxon>
        <taxon>Bacillota</taxon>
        <taxon>Clostridia</taxon>
        <taxon>Eubacteriales</taxon>
        <taxon>Eubacteriales Family XII. Incertae Sedis</taxon>
        <taxon>Fusibacter</taxon>
    </lineage>
</organism>
<dbReference type="Pfam" id="PF12822">
    <property type="entry name" value="ECF_trnsprt"/>
    <property type="match status" value="1"/>
</dbReference>
<feature type="transmembrane region" description="Helical" evidence="1">
    <location>
        <begin position="74"/>
        <end position="95"/>
    </location>
</feature>
<feature type="transmembrane region" description="Helical" evidence="1">
    <location>
        <begin position="139"/>
        <end position="157"/>
    </location>
</feature>
<dbReference type="EMBL" id="JAHBCL010000015">
    <property type="protein sequence ID" value="MBS7526991.1"/>
    <property type="molecule type" value="Genomic_DNA"/>
</dbReference>
<protein>
    <submittedName>
        <fullName evidence="2">Folate family ECF transporter S component</fullName>
    </submittedName>
</protein>
<feature type="transmembrane region" description="Helical" evidence="1">
    <location>
        <begin position="107"/>
        <end position="127"/>
    </location>
</feature>
<evidence type="ECO:0000256" key="1">
    <source>
        <dbReference type="SAM" id="Phobius"/>
    </source>
</evidence>
<accession>A0ABS5PPM4</accession>
<reference evidence="2 3" key="1">
    <citation type="submission" date="2021-05" db="EMBL/GenBank/DDBJ databases">
        <title>Fusibacter ferrireducens sp. nov., an anaerobic, sulfur- and Fe-reducing bacterium isolated from the mangrove sediment.</title>
        <authorList>
            <person name="Qiu D."/>
        </authorList>
    </citation>
    <scope>NUCLEOTIDE SEQUENCE [LARGE SCALE GENOMIC DNA]</scope>
    <source>
        <strain evidence="2 3">DSM 12116</strain>
    </source>
</reference>
<dbReference type="Proteomes" id="UP000746471">
    <property type="component" value="Unassembled WGS sequence"/>
</dbReference>
<keyword evidence="3" id="KW-1185">Reference proteome</keyword>
<name>A0ABS5PPM4_9FIRM</name>
<dbReference type="InterPro" id="IPR030949">
    <property type="entry name" value="ECF_S_folate_fam"/>
</dbReference>
<sequence length="170" mass="18604">MGVKWSTNVMVTLSVLVAMEIVLSRFLSFSVWNMKIGLSFIPVVIAATALGPIYAGIVGALGDFIGAILFPIGAYFPGFTLTAFLVGMTFGLCLYHRQTLWRSFVAVSINQLVFGLFVNTYWISLLYGAPFQGLLPARLLQVLLMVPIQIIVIMPVSKASERVLERRAAA</sequence>
<dbReference type="InterPro" id="IPR024529">
    <property type="entry name" value="ECF_trnsprt_substrate-spec"/>
</dbReference>
<evidence type="ECO:0000313" key="2">
    <source>
        <dbReference type="EMBL" id="MBS7526991.1"/>
    </source>
</evidence>